<keyword evidence="2" id="KW-1185">Reference proteome</keyword>
<protein>
    <submittedName>
        <fullName evidence="1">Uncharacterized protein</fullName>
    </submittedName>
</protein>
<accession>A0A284VUN3</accession>
<evidence type="ECO:0000313" key="1">
    <source>
        <dbReference type="EMBL" id="SNQ62887.1"/>
    </source>
</evidence>
<evidence type="ECO:0000313" key="2">
    <source>
        <dbReference type="Proteomes" id="UP000218615"/>
    </source>
</evidence>
<organism evidence="1 2">
    <name type="scientific">Candidatus Methanoperedens nitratireducens</name>
    <dbReference type="NCBI Taxonomy" id="1392998"/>
    <lineage>
        <taxon>Archaea</taxon>
        <taxon>Methanobacteriati</taxon>
        <taxon>Methanobacteriota</taxon>
        <taxon>Stenosarchaea group</taxon>
        <taxon>Methanomicrobia</taxon>
        <taxon>Methanosarcinales</taxon>
        <taxon>ANME-2 cluster</taxon>
        <taxon>Candidatus Methanoperedentaceae</taxon>
        <taxon>Candidatus Methanoperedens</taxon>
    </lineage>
</organism>
<dbReference type="EMBL" id="FZMP01000246">
    <property type="protein sequence ID" value="SNQ62887.1"/>
    <property type="molecule type" value="Genomic_DNA"/>
</dbReference>
<gene>
    <name evidence="1" type="ORF">MNV_950008</name>
</gene>
<reference evidence="2" key="1">
    <citation type="submission" date="2017-06" db="EMBL/GenBank/DDBJ databases">
        <authorList>
            <person name="Cremers G."/>
        </authorList>
    </citation>
    <scope>NUCLEOTIDE SEQUENCE [LARGE SCALE GENOMIC DNA]</scope>
</reference>
<sequence>MDAVNLIKFTTNSYELNTNSLLNLVASSNKLSPANHRVRISSLFVTKEINPKN</sequence>
<proteinExistence type="predicted"/>
<dbReference type="Proteomes" id="UP000218615">
    <property type="component" value="Unassembled WGS sequence"/>
</dbReference>
<name>A0A284VUN3_9EURY</name>
<dbReference type="AlphaFoldDB" id="A0A284VUN3"/>